<dbReference type="RefSeq" id="WP_234385915.1">
    <property type="nucleotide sequence ID" value="NZ_BCMM01000064.1"/>
</dbReference>
<keyword evidence="2" id="KW-0812">Transmembrane</keyword>
<dbReference type="Proteomes" id="UP000067448">
    <property type="component" value="Unassembled WGS sequence"/>
</dbReference>
<accession>A0A100JXY4</accession>
<dbReference type="EMBL" id="BCMM01000064">
    <property type="protein sequence ID" value="GAQ67734.1"/>
    <property type="molecule type" value="Genomic_DNA"/>
</dbReference>
<evidence type="ECO:0000313" key="4">
    <source>
        <dbReference type="Proteomes" id="UP000067448"/>
    </source>
</evidence>
<feature type="transmembrane region" description="Helical" evidence="2">
    <location>
        <begin position="25"/>
        <end position="46"/>
    </location>
</feature>
<evidence type="ECO:0000256" key="1">
    <source>
        <dbReference type="SAM" id="MobiDB-lite"/>
    </source>
</evidence>
<feature type="compositionally biased region" description="Polar residues" evidence="1">
    <location>
        <begin position="163"/>
        <end position="182"/>
    </location>
</feature>
<keyword evidence="2" id="KW-0472">Membrane</keyword>
<feature type="region of interest" description="Disordered" evidence="1">
    <location>
        <begin position="1"/>
        <end position="21"/>
    </location>
</feature>
<evidence type="ECO:0000313" key="3">
    <source>
        <dbReference type="EMBL" id="GAQ67734.1"/>
    </source>
</evidence>
<sequence>MPGLGPGTAPGGQPEPPRGNRRSSVFLVAVALVVALGAGGSVYALMNKGGSGGEEDDAKGGTTAGAPETPGPTSPEPTDPETSPQETSESPDDGTVPEGFLGTWTATLPGSDTRELVLRQGEVGDTVLSLTADGPLDGGGTYHCVFEAALTDEPADDGPLSLGPSTVSTGEPATSCSPGAATTVTLLPDGRLRRVDTAGKSVTYTKSD</sequence>
<feature type="region of interest" description="Disordered" evidence="1">
    <location>
        <begin position="155"/>
        <end position="182"/>
    </location>
</feature>
<evidence type="ECO:0008006" key="5">
    <source>
        <dbReference type="Google" id="ProtNLM"/>
    </source>
</evidence>
<feature type="region of interest" description="Disordered" evidence="1">
    <location>
        <begin position="43"/>
        <end position="108"/>
    </location>
</feature>
<evidence type="ECO:0000256" key="2">
    <source>
        <dbReference type="SAM" id="Phobius"/>
    </source>
</evidence>
<comment type="caution">
    <text evidence="3">The sequence shown here is derived from an EMBL/GenBank/DDBJ whole genome shotgun (WGS) entry which is preliminary data.</text>
</comment>
<proteinExistence type="predicted"/>
<protein>
    <recommendedName>
        <fullName evidence="5">Serine/threonine protein kinase</fullName>
    </recommendedName>
</protein>
<organism evidence="3 4">
    <name type="scientific">Streptomyces scabiei</name>
    <dbReference type="NCBI Taxonomy" id="1930"/>
    <lineage>
        <taxon>Bacteria</taxon>
        <taxon>Bacillati</taxon>
        <taxon>Actinomycetota</taxon>
        <taxon>Actinomycetes</taxon>
        <taxon>Kitasatosporales</taxon>
        <taxon>Streptomycetaceae</taxon>
        <taxon>Streptomyces</taxon>
    </lineage>
</organism>
<reference evidence="3 4" key="2">
    <citation type="journal article" date="2016" name="Genome Announc.">
        <title>Draft Genome Sequences of Streptomyces scabiei S58, Streptomyces turgidiscabies T45, and Streptomyces acidiscabies a10, the Pathogens of Potato Common Scab, Isolated in Japan.</title>
        <authorList>
            <person name="Tomihama T."/>
            <person name="Nishi Y."/>
            <person name="Sakai M."/>
            <person name="Ikenaga M."/>
            <person name="Okubo T."/>
            <person name="Ikeda S."/>
        </authorList>
    </citation>
    <scope>NUCLEOTIDE SEQUENCE [LARGE SCALE GENOMIC DNA]</scope>
    <source>
        <strain evidence="3 4">S58</strain>
    </source>
</reference>
<feature type="compositionally biased region" description="Gly residues" evidence="1">
    <location>
        <begin position="1"/>
        <end position="10"/>
    </location>
</feature>
<keyword evidence="2" id="KW-1133">Transmembrane helix</keyword>
<name>A0A100JXY4_STRSC</name>
<dbReference type="AlphaFoldDB" id="A0A100JXY4"/>
<gene>
    <name evidence="3" type="ORF">SsS58_08190</name>
</gene>
<reference evidence="4" key="3">
    <citation type="submission" date="2016-02" db="EMBL/GenBank/DDBJ databases">
        <title>Draft genome of pathogenic Streptomyces sp. in Japan.</title>
        <authorList>
            <person name="Tomihama T."/>
            <person name="Ikenaga M."/>
            <person name="Sakai M."/>
            <person name="Okubo T."/>
            <person name="Ikeda S."/>
        </authorList>
    </citation>
    <scope>NUCLEOTIDE SEQUENCE [LARGE SCALE GENOMIC DNA]</scope>
    <source>
        <strain evidence="4">S58</strain>
    </source>
</reference>
<reference evidence="4" key="1">
    <citation type="submission" date="2015-11" db="EMBL/GenBank/DDBJ databases">
        <authorList>
            <consortium name="Cross-ministerial Strategic Innovation Promotion Program (SIP) consortium"/>
            <person name="Tomihama T."/>
            <person name="Ikenaga M."/>
            <person name="Sakai M."/>
            <person name="Okubo T."/>
            <person name="Ikeda S."/>
        </authorList>
    </citation>
    <scope>NUCLEOTIDE SEQUENCE [LARGE SCALE GENOMIC DNA]</scope>
    <source>
        <strain evidence="4">S58</strain>
    </source>
</reference>